<reference evidence="1 2" key="1">
    <citation type="submission" date="2020-02" db="EMBL/GenBank/DDBJ databases">
        <title>Draft genome sequence of Haematococcus lacustris strain NIES-144.</title>
        <authorList>
            <person name="Morimoto D."/>
            <person name="Nakagawa S."/>
            <person name="Yoshida T."/>
            <person name="Sawayama S."/>
        </authorList>
    </citation>
    <scope>NUCLEOTIDE SEQUENCE [LARGE SCALE GENOMIC DNA]</scope>
    <source>
        <strain evidence="1 2">NIES-144</strain>
    </source>
</reference>
<dbReference type="AlphaFoldDB" id="A0A699ZX77"/>
<organism evidence="1 2">
    <name type="scientific">Haematococcus lacustris</name>
    <name type="common">Green alga</name>
    <name type="synonym">Haematococcus pluvialis</name>
    <dbReference type="NCBI Taxonomy" id="44745"/>
    <lineage>
        <taxon>Eukaryota</taxon>
        <taxon>Viridiplantae</taxon>
        <taxon>Chlorophyta</taxon>
        <taxon>core chlorophytes</taxon>
        <taxon>Chlorophyceae</taxon>
        <taxon>CS clade</taxon>
        <taxon>Chlamydomonadales</taxon>
        <taxon>Haematococcaceae</taxon>
        <taxon>Haematococcus</taxon>
    </lineage>
</organism>
<sequence>MLMVLPGRVTASSWRTPQLLLATVSFTCDLTPPPSTQGSPFNGQNGMGPMQRMLACAVGHAGQWQDVVAVSAGLQSVAPLVLVVLDKSLMIPGDASASSIPIYREVVVMANPETQARTNRMTYVSMDPLNGKNAWIIMRPGNLTFMSLVLQDLPMVGLLPS</sequence>
<dbReference type="EMBL" id="BLLF01003178">
    <property type="protein sequence ID" value="GFH26605.1"/>
    <property type="molecule type" value="Genomic_DNA"/>
</dbReference>
<proteinExistence type="predicted"/>
<gene>
    <name evidence="1" type="ORF">HaLaN_24781</name>
</gene>
<keyword evidence="2" id="KW-1185">Reference proteome</keyword>
<dbReference type="Proteomes" id="UP000485058">
    <property type="component" value="Unassembled WGS sequence"/>
</dbReference>
<evidence type="ECO:0000313" key="2">
    <source>
        <dbReference type="Proteomes" id="UP000485058"/>
    </source>
</evidence>
<accession>A0A699ZX77</accession>
<evidence type="ECO:0000313" key="1">
    <source>
        <dbReference type="EMBL" id="GFH26605.1"/>
    </source>
</evidence>
<name>A0A699ZX77_HAELA</name>
<comment type="caution">
    <text evidence="1">The sequence shown here is derived from an EMBL/GenBank/DDBJ whole genome shotgun (WGS) entry which is preliminary data.</text>
</comment>
<protein>
    <submittedName>
        <fullName evidence="1">Uncharacterized protein</fullName>
    </submittedName>
</protein>